<evidence type="ECO:0000313" key="1">
    <source>
        <dbReference type="EMBL" id="ABJ85149.1"/>
    </source>
</evidence>
<keyword evidence="1" id="KW-0489">Methyltransferase</keyword>
<protein>
    <submittedName>
        <fullName evidence="1">Trans-aconitate 2-methyltransferase</fullName>
        <ecNumber evidence="1">2.1.1.144</ecNumber>
    </submittedName>
</protein>
<accession>Q01YW6</accession>
<dbReference type="HOGENOM" id="CLU_037990_5_2_0"/>
<dbReference type="eggNOG" id="COG4106">
    <property type="taxonomic scope" value="Bacteria"/>
</dbReference>
<dbReference type="FunCoup" id="Q01YW6">
    <property type="interactions" value="103"/>
</dbReference>
<dbReference type="InterPro" id="IPR023149">
    <property type="entry name" value="Trans_acon_MeTrfase_C"/>
</dbReference>
<dbReference type="CDD" id="cd02440">
    <property type="entry name" value="AdoMet_MTases"/>
    <property type="match status" value="1"/>
</dbReference>
<keyword evidence="1" id="KW-0808">Transferase</keyword>
<dbReference type="OrthoDB" id="7365827at2"/>
<dbReference type="PANTHER" id="PTHR43861">
    <property type="entry name" value="TRANS-ACONITATE 2-METHYLTRANSFERASE-RELATED"/>
    <property type="match status" value="1"/>
</dbReference>
<name>Q01YW6_SOLUE</name>
<dbReference type="GO" id="GO:0032259">
    <property type="term" value="P:methylation"/>
    <property type="evidence" value="ECO:0007669"/>
    <property type="project" value="UniProtKB-KW"/>
</dbReference>
<dbReference type="Gene3D" id="1.10.150.290">
    <property type="entry name" value="S-adenosyl-L-methionine-dependent methyltransferases"/>
    <property type="match status" value="1"/>
</dbReference>
<dbReference type="AlphaFoldDB" id="Q01YW6"/>
<dbReference type="GO" id="GO:0030798">
    <property type="term" value="F:trans-aconitate 2-methyltransferase activity"/>
    <property type="evidence" value="ECO:0007669"/>
    <property type="project" value="UniProtKB-EC"/>
</dbReference>
<dbReference type="SUPFAM" id="SSF53335">
    <property type="entry name" value="S-adenosyl-L-methionine-dependent methyltransferases"/>
    <property type="match status" value="1"/>
</dbReference>
<dbReference type="Gene3D" id="3.40.50.150">
    <property type="entry name" value="Vaccinia Virus protein VP39"/>
    <property type="match status" value="1"/>
</dbReference>
<organism evidence="1">
    <name type="scientific">Solibacter usitatus (strain Ellin6076)</name>
    <dbReference type="NCBI Taxonomy" id="234267"/>
    <lineage>
        <taxon>Bacteria</taxon>
        <taxon>Pseudomonadati</taxon>
        <taxon>Acidobacteriota</taxon>
        <taxon>Terriglobia</taxon>
        <taxon>Bryobacterales</taxon>
        <taxon>Solibacteraceae</taxon>
        <taxon>Candidatus Solibacter</taxon>
    </lineage>
</organism>
<dbReference type="InParanoid" id="Q01YW6"/>
<dbReference type="InterPro" id="IPR029063">
    <property type="entry name" value="SAM-dependent_MTases_sf"/>
</dbReference>
<dbReference type="Pfam" id="PF13489">
    <property type="entry name" value="Methyltransf_23"/>
    <property type="match status" value="1"/>
</dbReference>
<dbReference type="EMBL" id="CP000473">
    <property type="protein sequence ID" value="ABJ85149.1"/>
    <property type="molecule type" value="Genomic_DNA"/>
</dbReference>
<reference evidence="1" key="1">
    <citation type="submission" date="2006-10" db="EMBL/GenBank/DDBJ databases">
        <title>Complete sequence of Solibacter usitatus Ellin6076.</title>
        <authorList>
            <consortium name="US DOE Joint Genome Institute"/>
            <person name="Copeland A."/>
            <person name="Lucas S."/>
            <person name="Lapidus A."/>
            <person name="Barry K."/>
            <person name="Detter J.C."/>
            <person name="Glavina del Rio T."/>
            <person name="Hammon N."/>
            <person name="Israni S."/>
            <person name="Dalin E."/>
            <person name="Tice H."/>
            <person name="Pitluck S."/>
            <person name="Thompson L.S."/>
            <person name="Brettin T."/>
            <person name="Bruce D."/>
            <person name="Han C."/>
            <person name="Tapia R."/>
            <person name="Gilna P."/>
            <person name="Schmutz J."/>
            <person name="Larimer F."/>
            <person name="Land M."/>
            <person name="Hauser L."/>
            <person name="Kyrpides N."/>
            <person name="Mikhailova N."/>
            <person name="Janssen P.H."/>
            <person name="Kuske C.R."/>
            <person name="Richardson P."/>
        </authorList>
    </citation>
    <scope>NUCLEOTIDE SEQUENCE</scope>
    <source>
        <strain evidence="1">Ellin6076</strain>
    </source>
</reference>
<dbReference type="STRING" id="234267.Acid_4185"/>
<dbReference type="EC" id="2.1.1.144" evidence="1"/>
<sequence length="253" mass="28264">MPTWNASQYLKFAEERTQPCRDLTARVPLAHPGSVIDLGCGPGNSTQVLAGRWPAARLAGLDNSAEMIAQARASRPDWHWTTANIAEWAEGSERYDVVFSNAALQWLPDHRSLFPRLMDRVAPGGALAVQMPGNGDAAAQVLMRNVAAQWTVTQDVRQWFTHDLGFYYDVLSAHAARVDLWATEYIHIMDGAEDIVEWYKGTGLRPFLDALPAAADRDRFLANYLDAIREAYPPHDDGRVLLPFRRIFMVAST</sequence>
<proteinExistence type="predicted"/>
<dbReference type="NCBIfam" id="NF002463">
    <property type="entry name" value="PRK01683.1"/>
    <property type="match status" value="1"/>
</dbReference>
<gene>
    <name evidence="1" type="ordered locus">Acid_4185</name>
</gene>
<dbReference type="KEGG" id="sus:Acid_4185"/>
<dbReference type="PANTHER" id="PTHR43861:SF1">
    <property type="entry name" value="TRANS-ACONITATE 2-METHYLTRANSFERASE"/>
    <property type="match status" value="1"/>
</dbReference>